<dbReference type="RefSeq" id="WP_009074267.1">
    <property type="nucleotide sequence ID" value="NZ_JH597770.1"/>
</dbReference>
<dbReference type="Gene3D" id="3.40.50.150">
    <property type="entry name" value="Vaccinia Virus protein VP39"/>
    <property type="match status" value="1"/>
</dbReference>
<dbReference type="AlphaFoldDB" id="H2C7L3"/>
<sequence>MKLAFLHDDKDELSPLWRALSLLAVDGKEERVGLEYGRASSLLEADAIIGRDFLRGEISVLSLIYPFVIDGEKIGLGDELINEFSLPPLKGRILGIGLCMPWFATCISSYGGDNVSAIHPLPFRDSSFDGVVIYELFDHDFTREAHRIIKKGGKLLLIFRDQLYGGVSPVIALKFVVKFSVTSVTFMDKHWIIEATRVK</sequence>
<dbReference type="InterPro" id="IPR029063">
    <property type="entry name" value="SAM-dependent_MTases_sf"/>
</dbReference>
<dbReference type="Proteomes" id="UP000003980">
    <property type="component" value="Unassembled WGS sequence"/>
</dbReference>
<dbReference type="GO" id="GO:0008757">
    <property type="term" value="F:S-adenosylmethionine-dependent methyltransferase activity"/>
    <property type="evidence" value="ECO:0007669"/>
    <property type="project" value="InterPro"/>
</dbReference>
<gene>
    <name evidence="2" type="ORF">MetMK1DRAFT_00025620</name>
</gene>
<reference evidence="2 3" key="1">
    <citation type="submission" date="2012-01" db="EMBL/GenBank/DDBJ databases">
        <title>Improved High-Quality Draft sequence of Metallosphaera yellowstonensis MK1.</title>
        <authorList>
            <consortium name="US DOE Joint Genome Institute"/>
            <person name="Lucas S."/>
            <person name="Han J."/>
            <person name="Cheng J.-F."/>
            <person name="Goodwin L."/>
            <person name="Pitluck S."/>
            <person name="Peters L."/>
            <person name="Teshima H."/>
            <person name="Detter J.C."/>
            <person name="Han C."/>
            <person name="Tapia R."/>
            <person name="Land M."/>
            <person name="Hauser L."/>
            <person name="Kyrpides N."/>
            <person name="Kozubal M."/>
            <person name="Macur R.E."/>
            <person name="Jay Z."/>
            <person name="Inskeep W."/>
            <person name="Woyke T."/>
        </authorList>
    </citation>
    <scope>NUCLEOTIDE SEQUENCE [LARGE SCALE GENOMIC DNA]</scope>
    <source>
        <strain evidence="2 3">MK1</strain>
    </source>
</reference>
<dbReference type="OrthoDB" id="34186at2157"/>
<dbReference type="HOGENOM" id="CLU_1369558_0_0_2"/>
<dbReference type="GO" id="GO:0032259">
    <property type="term" value="P:methylation"/>
    <property type="evidence" value="ECO:0007669"/>
    <property type="project" value="UniProtKB-KW"/>
</dbReference>
<protein>
    <submittedName>
        <fullName evidence="2">Methylase involved in ubiquinone/menaquinone biosynthesis</fullName>
    </submittedName>
</protein>
<keyword evidence="2" id="KW-0808">Transferase</keyword>
<proteinExistence type="predicted"/>
<evidence type="ECO:0000313" key="3">
    <source>
        <dbReference type="Proteomes" id="UP000003980"/>
    </source>
</evidence>
<dbReference type="STRING" id="671065.MetMK1DRAFT_00025620"/>
<dbReference type="EMBL" id="JH597770">
    <property type="protein sequence ID" value="EHP68139.1"/>
    <property type="molecule type" value="Genomic_DNA"/>
</dbReference>
<evidence type="ECO:0000313" key="2">
    <source>
        <dbReference type="EMBL" id="EHP68139.1"/>
    </source>
</evidence>
<accession>H2C7L3</accession>
<feature type="domain" description="Methyltransferase type 11" evidence="1">
    <location>
        <begin position="115"/>
        <end position="156"/>
    </location>
</feature>
<dbReference type="InterPro" id="IPR013216">
    <property type="entry name" value="Methyltransf_11"/>
</dbReference>
<evidence type="ECO:0000259" key="1">
    <source>
        <dbReference type="Pfam" id="PF08241"/>
    </source>
</evidence>
<dbReference type="eggNOG" id="arCOG05973">
    <property type="taxonomic scope" value="Archaea"/>
</dbReference>
<keyword evidence="3" id="KW-1185">Reference proteome</keyword>
<dbReference type="Pfam" id="PF08241">
    <property type="entry name" value="Methyltransf_11"/>
    <property type="match status" value="1"/>
</dbReference>
<keyword evidence="2" id="KW-0489">Methyltransferase</keyword>
<dbReference type="SUPFAM" id="SSF53335">
    <property type="entry name" value="S-adenosyl-L-methionine-dependent methyltransferases"/>
    <property type="match status" value="1"/>
</dbReference>
<keyword evidence="2" id="KW-0830">Ubiquinone</keyword>
<organism evidence="2 3">
    <name type="scientific">Metallosphaera yellowstonensis MK1</name>
    <dbReference type="NCBI Taxonomy" id="671065"/>
    <lineage>
        <taxon>Archaea</taxon>
        <taxon>Thermoproteota</taxon>
        <taxon>Thermoprotei</taxon>
        <taxon>Sulfolobales</taxon>
        <taxon>Sulfolobaceae</taxon>
        <taxon>Metallosphaera</taxon>
    </lineage>
</organism>
<name>H2C7L3_9CREN</name>